<evidence type="ECO:0000313" key="3">
    <source>
        <dbReference type="Proteomes" id="UP000314294"/>
    </source>
</evidence>
<feature type="region of interest" description="Disordered" evidence="1">
    <location>
        <begin position="18"/>
        <end position="43"/>
    </location>
</feature>
<reference evidence="2 3" key="1">
    <citation type="submission" date="2019-03" db="EMBL/GenBank/DDBJ databases">
        <title>First draft genome of Liparis tanakae, snailfish: a comprehensive survey of snailfish specific genes.</title>
        <authorList>
            <person name="Kim W."/>
            <person name="Song I."/>
            <person name="Jeong J.-H."/>
            <person name="Kim D."/>
            <person name="Kim S."/>
            <person name="Ryu S."/>
            <person name="Song J.Y."/>
            <person name="Lee S.K."/>
        </authorList>
    </citation>
    <scope>NUCLEOTIDE SEQUENCE [LARGE SCALE GENOMIC DNA]</scope>
    <source>
        <tissue evidence="2">Muscle</tissue>
    </source>
</reference>
<dbReference type="EMBL" id="SRLO01001495">
    <property type="protein sequence ID" value="TNN37392.1"/>
    <property type="molecule type" value="Genomic_DNA"/>
</dbReference>
<accession>A0A4Z2FAJ9</accession>
<dbReference type="AlphaFoldDB" id="A0A4Z2FAJ9"/>
<dbReference type="Proteomes" id="UP000314294">
    <property type="component" value="Unassembled WGS sequence"/>
</dbReference>
<evidence type="ECO:0000256" key="1">
    <source>
        <dbReference type="SAM" id="MobiDB-lite"/>
    </source>
</evidence>
<name>A0A4Z2FAJ9_9TELE</name>
<keyword evidence="3" id="KW-1185">Reference proteome</keyword>
<feature type="region of interest" description="Disordered" evidence="1">
    <location>
        <begin position="69"/>
        <end position="90"/>
    </location>
</feature>
<proteinExistence type="predicted"/>
<gene>
    <name evidence="2" type="ORF">EYF80_052460</name>
</gene>
<protein>
    <submittedName>
        <fullName evidence="2">Uncharacterized protein</fullName>
    </submittedName>
</protein>
<organism evidence="2 3">
    <name type="scientific">Liparis tanakae</name>
    <name type="common">Tanaka's snailfish</name>
    <dbReference type="NCBI Taxonomy" id="230148"/>
    <lineage>
        <taxon>Eukaryota</taxon>
        <taxon>Metazoa</taxon>
        <taxon>Chordata</taxon>
        <taxon>Craniata</taxon>
        <taxon>Vertebrata</taxon>
        <taxon>Euteleostomi</taxon>
        <taxon>Actinopterygii</taxon>
        <taxon>Neopterygii</taxon>
        <taxon>Teleostei</taxon>
        <taxon>Neoteleostei</taxon>
        <taxon>Acanthomorphata</taxon>
        <taxon>Eupercaria</taxon>
        <taxon>Perciformes</taxon>
        <taxon>Cottioidei</taxon>
        <taxon>Cottales</taxon>
        <taxon>Liparidae</taxon>
        <taxon>Liparis</taxon>
    </lineage>
</organism>
<comment type="caution">
    <text evidence="2">The sequence shown here is derived from an EMBL/GenBank/DDBJ whole genome shotgun (WGS) entry which is preliminary data.</text>
</comment>
<evidence type="ECO:0000313" key="2">
    <source>
        <dbReference type="EMBL" id="TNN37392.1"/>
    </source>
</evidence>
<sequence length="118" mass="12488">MAQQLLFWIQRVQDPFQLIGRPTSHTDSGEKEKRNPTSGDRVGLRGRGFLGGLSLWGVEGDLAGPAGGLAAGRGGRTTLRSRAPPRGDWAGLRGRTMLTGWVPLGEGPGLRGSTSLLV</sequence>